<dbReference type="PROSITE" id="PS50003">
    <property type="entry name" value="PH_DOMAIN"/>
    <property type="match status" value="1"/>
</dbReference>
<evidence type="ECO:0000259" key="1">
    <source>
        <dbReference type="PROSITE" id="PS50003"/>
    </source>
</evidence>
<dbReference type="SUPFAM" id="SSF50729">
    <property type="entry name" value="PH domain-like"/>
    <property type="match status" value="1"/>
</dbReference>
<dbReference type="InterPro" id="IPR001849">
    <property type="entry name" value="PH_domain"/>
</dbReference>
<dbReference type="Gene3D" id="2.30.29.30">
    <property type="entry name" value="Pleckstrin-homology domain (PH domain)/Phosphotyrosine-binding domain (PTB)"/>
    <property type="match status" value="1"/>
</dbReference>
<keyword evidence="3" id="KW-1185">Reference proteome</keyword>
<dbReference type="AlphaFoldDB" id="A0A0S4JKY5"/>
<dbReference type="Pfam" id="PF00169">
    <property type="entry name" value="PH"/>
    <property type="match status" value="1"/>
</dbReference>
<accession>A0A0S4JKY5</accession>
<organism evidence="2 3">
    <name type="scientific">Bodo saltans</name>
    <name type="common">Flagellated protozoan</name>
    <dbReference type="NCBI Taxonomy" id="75058"/>
    <lineage>
        <taxon>Eukaryota</taxon>
        <taxon>Discoba</taxon>
        <taxon>Euglenozoa</taxon>
        <taxon>Kinetoplastea</taxon>
        <taxon>Metakinetoplastina</taxon>
        <taxon>Eubodonida</taxon>
        <taxon>Bodonidae</taxon>
        <taxon>Bodo</taxon>
    </lineage>
</organism>
<name>A0A0S4JKY5_BODSA</name>
<sequence length="144" mass="16109">MSDVANQDLGASNSSITVWTDGTCKGWMSKFSMGKSFFGASNWKRRYFVLAALGESVGLGYYEDMRAEKLVGTVRLHSDTTRVIANPSTLVHKQATAAGQDICIIFINPEDKKEMMLLLRTESRDDHDRWIAALTFHFKIIEAA</sequence>
<dbReference type="InterPro" id="IPR011993">
    <property type="entry name" value="PH-like_dom_sf"/>
</dbReference>
<dbReference type="Proteomes" id="UP000051952">
    <property type="component" value="Unassembled WGS sequence"/>
</dbReference>
<dbReference type="SMART" id="SM00233">
    <property type="entry name" value="PH"/>
    <property type="match status" value="1"/>
</dbReference>
<dbReference type="OrthoDB" id="437960at2759"/>
<proteinExistence type="predicted"/>
<keyword evidence="2" id="KW-0808">Transferase</keyword>
<protein>
    <submittedName>
        <fullName evidence="2">Phosphatidylinositol-4-phosphate-5-kinase, putative</fullName>
    </submittedName>
</protein>
<feature type="domain" description="PH" evidence="1">
    <location>
        <begin position="21"/>
        <end position="139"/>
    </location>
</feature>
<keyword evidence="2" id="KW-0418">Kinase</keyword>
<evidence type="ECO:0000313" key="3">
    <source>
        <dbReference type="Proteomes" id="UP000051952"/>
    </source>
</evidence>
<dbReference type="EMBL" id="CYKH01001867">
    <property type="protein sequence ID" value="CUG90828.1"/>
    <property type="molecule type" value="Genomic_DNA"/>
</dbReference>
<dbReference type="VEuPathDB" id="TriTrypDB:BSAL_02210"/>
<gene>
    <name evidence="2" type="ORF">BSAL_02210</name>
</gene>
<evidence type="ECO:0000313" key="2">
    <source>
        <dbReference type="EMBL" id="CUG90828.1"/>
    </source>
</evidence>
<reference evidence="3" key="1">
    <citation type="submission" date="2015-09" db="EMBL/GenBank/DDBJ databases">
        <authorList>
            <consortium name="Pathogen Informatics"/>
        </authorList>
    </citation>
    <scope>NUCLEOTIDE SEQUENCE [LARGE SCALE GENOMIC DNA]</scope>
    <source>
        <strain evidence="3">Lake Konstanz</strain>
    </source>
</reference>
<dbReference type="GO" id="GO:0016301">
    <property type="term" value="F:kinase activity"/>
    <property type="evidence" value="ECO:0007669"/>
    <property type="project" value="UniProtKB-KW"/>
</dbReference>